<dbReference type="SUPFAM" id="SSF55811">
    <property type="entry name" value="Nudix"/>
    <property type="match status" value="1"/>
</dbReference>
<dbReference type="InterPro" id="IPR000086">
    <property type="entry name" value="NUDIX_hydrolase_dom"/>
</dbReference>
<comment type="caution">
    <text evidence="9">The sequence shown here is derived from an EMBL/GenBank/DDBJ whole genome shotgun (WGS) entry which is preliminary data.</text>
</comment>
<dbReference type="RefSeq" id="WP_202344970.1">
    <property type="nucleotide sequence ID" value="NZ_BAAAPI010000003.1"/>
</dbReference>
<comment type="cofactor">
    <cofactor evidence="1">
        <name>Mn(2+)</name>
        <dbReference type="ChEBI" id="CHEBI:29035"/>
    </cofactor>
</comment>
<dbReference type="InterPro" id="IPR015797">
    <property type="entry name" value="NUDIX_hydrolase-like_dom_sf"/>
</dbReference>
<proteinExistence type="inferred from homology"/>
<keyword evidence="4" id="KW-0479">Metal-binding</keyword>
<dbReference type="Proteomes" id="UP001645859">
    <property type="component" value="Unassembled WGS sequence"/>
</dbReference>
<keyword evidence="7" id="KW-0464">Manganese</keyword>
<comment type="cofactor">
    <cofactor evidence="2">
        <name>Mg(2+)</name>
        <dbReference type="ChEBI" id="CHEBI:18420"/>
    </cofactor>
</comment>
<dbReference type="PANTHER" id="PTHR12992:SF11">
    <property type="entry name" value="MITOCHONDRIAL COENZYME A DIPHOSPHATASE NUDT8"/>
    <property type="match status" value="1"/>
</dbReference>
<keyword evidence="10" id="KW-1185">Reference proteome</keyword>
<protein>
    <submittedName>
        <fullName evidence="9">CoA pyrophosphatase</fullName>
    </submittedName>
</protein>
<organism evidence="9 10">
    <name type="scientific">Leucobacter chromiireducens subsp. solipictus</name>
    <dbReference type="NCBI Taxonomy" id="398235"/>
    <lineage>
        <taxon>Bacteria</taxon>
        <taxon>Bacillati</taxon>
        <taxon>Actinomycetota</taxon>
        <taxon>Actinomycetes</taxon>
        <taxon>Micrococcales</taxon>
        <taxon>Microbacteriaceae</taxon>
        <taxon>Leucobacter</taxon>
    </lineage>
</organism>
<evidence type="ECO:0000256" key="2">
    <source>
        <dbReference type="ARBA" id="ARBA00001946"/>
    </source>
</evidence>
<evidence type="ECO:0000256" key="4">
    <source>
        <dbReference type="ARBA" id="ARBA00022723"/>
    </source>
</evidence>
<dbReference type="CDD" id="cd03426">
    <property type="entry name" value="NUDIX_CoAse_Nudt7"/>
    <property type="match status" value="1"/>
</dbReference>
<dbReference type="InterPro" id="IPR045121">
    <property type="entry name" value="CoAse"/>
</dbReference>
<keyword evidence="5" id="KW-0378">Hydrolase</keyword>
<dbReference type="PROSITE" id="PS01293">
    <property type="entry name" value="NUDIX_COA"/>
    <property type="match status" value="1"/>
</dbReference>
<dbReference type="PANTHER" id="PTHR12992">
    <property type="entry name" value="NUDIX HYDROLASE"/>
    <property type="match status" value="1"/>
</dbReference>
<evidence type="ECO:0000259" key="8">
    <source>
        <dbReference type="PROSITE" id="PS51462"/>
    </source>
</evidence>
<evidence type="ECO:0000313" key="10">
    <source>
        <dbReference type="Proteomes" id="UP001645859"/>
    </source>
</evidence>
<accession>A0ABS1SGM6</accession>
<dbReference type="Pfam" id="PF00293">
    <property type="entry name" value="NUDIX"/>
    <property type="match status" value="1"/>
</dbReference>
<dbReference type="PROSITE" id="PS51462">
    <property type="entry name" value="NUDIX"/>
    <property type="match status" value="1"/>
</dbReference>
<dbReference type="EMBL" id="QYAC01000005">
    <property type="protein sequence ID" value="MBL3679690.1"/>
    <property type="molecule type" value="Genomic_DNA"/>
</dbReference>
<gene>
    <name evidence="9" type="ORF">D3230_10390</name>
</gene>
<evidence type="ECO:0000256" key="5">
    <source>
        <dbReference type="ARBA" id="ARBA00022801"/>
    </source>
</evidence>
<dbReference type="InterPro" id="IPR000059">
    <property type="entry name" value="NUDIX_hydrolase_NudL_CS"/>
</dbReference>
<evidence type="ECO:0000313" key="9">
    <source>
        <dbReference type="EMBL" id="MBL3679690.1"/>
    </source>
</evidence>
<dbReference type="Gene3D" id="3.90.79.10">
    <property type="entry name" value="Nucleoside Triphosphate Pyrophosphohydrolase"/>
    <property type="match status" value="1"/>
</dbReference>
<comment type="similarity">
    <text evidence="3">Belongs to the Nudix hydrolase family. PCD1 subfamily.</text>
</comment>
<evidence type="ECO:0000256" key="3">
    <source>
        <dbReference type="ARBA" id="ARBA00006506"/>
    </source>
</evidence>
<feature type="domain" description="Nudix hydrolase" evidence="8">
    <location>
        <begin position="48"/>
        <end position="180"/>
    </location>
</feature>
<evidence type="ECO:0000256" key="1">
    <source>
        <dbReference type="ARBA" id="ARBA00001936"/>
    </source>
</evidence>
<name>A0ABS1SGM6_9MICO</name>
<evidence type="ECO:0000256" key="7">
    <source>
        <dbReference type="ARBA" id="ARBA00023211"/>
    </source>
</evidence>
<keyword evidence="6" id="KW-0460">Magnesium</keyword>
<reference evidence="9 10" key="1">
    <citation type="submission" date="2018-09" db="EMBL/GenBank/DDBJ databases">
        <title>Comparative genomics of Leucobacter spp.</title>
        <authorList>
            <person name="Reis A.C."/>
            <person name="Kolvenbach B.A."/>
            <person name="Corvini P.F.X."/>
            <person name="Nunes O.C."/>
        </authorList>
    </citation>
    <scope>NUCLEOTIDE SEQUENCE [LARGE SCALE GENOMIC DNA]</scope>
    <source>
        <strain evidence="9 10">TAN 31504</strain>
    </source>
</reference>
<evidence type="ECO:0000256" key="6">
    <source>
        <dbReference type="ARBA" id="ARBA00022842"/>
    </source>
</evidence>
<sequence length="228" mass="24397">MDRSVAAAQEELRALMGRGLRLQFPPQGALADAPLRHSAVLILFGALDRKPAVGGATTVPPELDVLLTRRADRMRHHAGQIAFPGGGVEAGDADAAATALREAQEETGLEPAGVEVLGMLPEVHIPVSNNLVTPVVGWWRLPSAVAADHSESVEVFRTPVAELLSPRARGTSVLTRSGYHHRGAAFKLGPQFGSRIVWGFTGILLATLFDELGWSEPWDAGREFPVRP</sequence>